<evidence type="ECO:0000313" key="1">
    <source>
        <dbReference type="EMBL" id="BDN94922.1"/>
    </source>
</evidence>
<gene>
    <name evidence="1" type="ORF">KAM621c_00270</name>
</gene>
<protein>
    <submittedName>
        <fullName evidence="1">Uncharacterized protein</fullName>
    </submittedName>
</protein>
<dbReference type="AlphaFoldDB" id="A0AAD1KZV5"/>
<reference evidence="1" key="1">
    <citation type="submission" date="2022-07" db="EMBL/GenBank/DDBJ databases">
        <title>Complete genome sequence of carbapenem-resistant Citrobacter spp. in Japan.</title>
        <authorList>
            <person name="Maehana S."/>
            <person name="Suzuki M."/>
            <person name="Kitasato H."/>
        </authorList>
    </citation>
    <scope>NUCLEOTIDE SEQUENCE</scope>
    <source>
        <strain evidence="1">KAM621</strain>
    </source>
</reference>
<dbReference type="EMBL" id="AP026382">
    <property type="protein sequence ID" value="BDN94922.1"/>
    <property type="molecule type" value="Genomic_DNA"/>
</dbReference>
<name>A0AAD1KZV5_CITBR</name>
<sequence length="78" mass="8799">MSTEKVYAFCEEHAISARILMVLSMEHEWHNVHKILLIYTVFIYNVSVRNVLCGGRIVNRRIKVLAETGGAVSALTPV</sequence>
<proteinExistence type="predicted"/>
<organism evidence="1 2">
    <name type="scientific">Citrobacter braakii</name>
    <dbReference type="NCBI Taxonomy" id="57706"/>
    <lineage>
        <taxon>Bacteria</taxon>
        <taxon>Pseudomonadati</taxon>
        <taxon>Pseudomonadota</taxon>
        <taxon>Gammaproteobacteria</taxon>
        <taxon>Enterobacterales</taxon>
        <taxon>Enterobacteriaceae</taxon>
        <taxon>Citrobacter</taxon>
        <taxon>Citrobacter freundii complex</taxon>
    </lineage>
</organism>
<evidence type="ECO:0000313" key="2">
    <source>
        <dbReference type="Proteomes" id="UP001058317"/>
    </source>
</evidence>
<dbReference type="Proteomes" id="UP001058317">
    <property type="component" value="Chromosome"/>
</dbReference>
<accession>A0AAD1KZV5</accession>